<dbReference type="GO" id="GO:0016887">
    <property type="term" value="F:ATP hydrolysis activity"/>
    <property type="evidence" value="ECO:0007669"/>
    <property type="project" value="InterPro"/>
</dbReference>
<evidence type="ECO:0000256" key="1">
    <source>
        <dbReference type="ARBA" id="ARBA00022741"/>
    </source>
</evidence>
<evidence type="ECO:0000256" key="2">
    <source>
        <dbReference type="ARBA" id="ARBA00022840"/>
    </source>
</evidence>
<dbReference type="KEGG" id="sdl:Sdel_1170"/>
<dbReference type="InterPro" id="IPR027417">
    <property type="entry name" value="P-loop_NTPase"/>
</dbReference>
<keyword evidence="6" id="KW-1185">Reference proteome</keyword>
<dbReference type="OrthoDB" id="9808609at2"/>
<dbReference type="PROSITE" id="PS00211">
    <property type="entry name" value="ABC_TRANSPORTER_1"/>
    <property type="match status" value="1"/>
</dbReference>
<reference evidence="6" key="1">
    <citation type="submission" date="2009-11" db="EMBL/GenBank/DDBJ databases">
        <title>The complete genome of Sulfurospirillum deleyianum DSM 6946.</title>
        <authorList>
            <consortium name="US DOE Joint Genome Institute (JGI-PGF)"/>
            <person name="Lucas S."/>
            <person name="Copeland A."/>
            <person name="Lapidus A."/>
            <person name="Glavina del Rio T."/>
            <person name="Dalin E."/>
            <person name="Tice H."/>
            <person name="Bruce D."/>
            <person name="Goodwin L."/>
            <person name="Pitluck S."/>
            <person name="Kyrpides N."/>
            <person name="Mavromatis K."/>
            <person name="Ivanova N."/>
            <person name="Ovchinnikova G."/>
            <person name="Munk A.C."/>
            <person name="Lu M."/>
            <person name="Brettin T."/>
            <person name="Detter J.C."/>
            <person name="Han C."/>
            <person name="Tapia R."/>
            <person name="Larimer F."/>
            <person name="Land M."/>
            <person name="Hauser L."/>
            <person name="Markowitz V."/>
            <person name="Cheng J.F."/>
            <person name="Hugenholtz P."/>
            <person name="Woyke T."/>
            <person name="Wu D."/>
            <person name="Aumann P."/>
            <person name="Schneider S."/>
            <person name="Lang E."/>
            <person name="Spring S."/>
            <person name="Klenk H.P."/>
            <person name="Eisen J.A."/>
        </authorList>
    </citation>
    <scope>NUCLEOTIDE SEQUENCE [LARGE SCALE GENOMIC DNA]</scope>
    <source>
        <strain evidence="6">ATCC 51133 / DSM 6946 / 5175</strain>
    </source>
</reference>
<feature type="domain" description="ABC transporter" evidence="4">
    <location>
        <begin position="283"/>
        <end position="498"/>
    </location>
</feature>
<dbReference type="InterPro" id="IPR051309">
    <property type="entry name" value="ABCF_ATPase"/>
</dbReference>
<evidence type="ECO:0000313" key="6">
    <source>
        <dbReference type="Proteomes" id="UP000002222"/>
    </source>
</evidence>
<reference evidence="5 6" key="2">
    <citation type="journal article" date="2010" name="Stand. Genomic Sci.">
        <title>Complete genome sequence of Sulfurospirillum deleyianum type strain (5175).</title>
        <authorList>
            <person name="Sikorski J."/>
            <person name="Lapidus A."/>
            <person name="Copeland A."/>
            <person name="Glavina Del Rio T."/>
            <person name="Nolan M."/>
            <person name="Lucas S."/>
            <person name="Chen F."/>
            <person name="Tice H."/>
            <person name="Cheng J.F."/>
            <person name="Saunders E."/>
            <person name="Bruce D."/>
            <person name="Goodwin L."/>
            <person name="Pitluck S."/>
            <person name="Ovchinnikova G."/>
            <person name="Pati A."/>
            <person name="Ivanova N."/>
            <person name="Mavromatis K."/>
            <person name="Chen A."/>
            <person name="Palaniappan K."/>
            <person name="Chain P."/>
            <person name="Land M."/>
            <person name="Hauser L."/>
            <person name="Chang Y.J."/>
            <person name="Jeffries C.D."/>
            <person name="Brettin T."/>
            <person name="Detter J.C."/>
            <person name="Han C."/>
            <person name="Rohde M."/>
            <person name="Lang E."/>
            <person name="Spring S."/>
            <person name="Goker M."/>
            <person name="Bristow J."/>
            <person name="Eisen J.A."/>
            <person name="Markowitz V."/>
            <person name="Hugenholtz P."/>
            <person name="Kyrpides N.C."/>
            <person name="Klenk H.P."/>
        </authorList>
    </citation>
    <scope>NUCLEOTIDE SEQUENCE [LARGE SCALE GENOMIC DNA]</scope>
    <source>
        <strain evidence="6">ATCC 51133 / DSM 6946 / 5175</strain>
    </source>
</reference>
<dbReference type="Proteomes" id="UP000002222">
    <property type="component" value="Chromosome"/>
</dbReference>
<dbReference type="AlphaFoldDB" id="D1B273"/>
<dbReference type="InterPro" id="IPR017871">
    <property type="entry name" value="ABC_transporter-like_CS"/>
</dbReference>
<dbReference type="CDD" id="cd03221">
    <property type="entry name" value="ABCF_EF-3"/>
    <property type="match status" value="2"/>
</dbReference>
<dbReference type="PROSITE" id="PS50893">
    <property type="entry name" value="ABC_TRANSPORTER_2"/>
    <property type="match status" value="2"/>
</dbReference>
<dbReference type="HOGENOM" id="CLU_000604_36_0_7"/>
<gene>
    <name evidence="5" type="ordered locus">Sdel_1170</name>
</gene>
<keyword evidence="2" id="KW-0067">ATP-binding</keyword>
<dbReference type="eggNOG" id="COG0488">
    <property type="taxonomic scope" value="Bacteria"/>
</dbReference>
<feature type="coiled-coil region" evidence="3">
    <location>
        <begin position="526"/>
        <end position="586"/>
    </location>
</feature>
<evidence type="ECO:0000256" key="3">
    <source>
        <dbReference type="SAM" id="Coils"/>
    </source>
</evidence>
<dbReference type="InterPro" id="IPR003439">
    <property type="entry name" value="ABC_transporter-like_ATP-bd"/>
</dbReference>
<dbReference type="Pfam" id="PF00005">
    <property type="entry name" value="ABC_tran"/>
    <property type="match status" value="2"/>
</dbReference>
<name>D1B273_SULD5</name>
<feature type="coiled-coil region" evidence="3">
    <location>
        <begin position="205"/>
        <end position="265"/>
    </location>
</feature>
<dbReference type="PANTHER" id="PTHR42855">
    <property type="entry name" value="ABC TRANSPORTER ATP-BINDING SUBUNIT"/>
    <property type="match status" value="1"/>
</dbReference>
<dbReference type="Pfam" id="PF12848">
    <property type="entry name" value="ABC_tran_Xtn"/>
    <property type="match status" value="1"/>
</dbReference>
<evidence type="ECO:0000259" key="4">
    <source>
        <dbReference type="PROSITE" id="PS50893"/>
    </source>
</evidence>
<keyword evidence="3" id="KW-0175">Coiled coil</keyword>
<dbReference type="InterPro" id="IPR032781">
    <property type="entry name" value="ABC_tran_Xtn"/>
</dbReference>
<accession>D1B273</accession>
<evidence type="ECO:0000313" key="5">
    <source>
        <dbReference type="EMBL" id="ACZ12193.1"/>
    </source>
</evidence>
<dbReference type="SMART" id="SM00382">
    <property type="entry name" value="AAA"/>
    <property type="match status" value="2"/>
</dbReference>
<dbReference type="InterPro" id="IPR003593">
    <property type="entry name" value="AAA+_ATPase"/>
</dbReference>
<dbReference type="EMBL" id="CP001816">
    <property type="protein sequence ID" value="ACZ12193.1"/>
    <property type="molecule type" value="Genomic_DNA"/>
</dbReference>
<dbReference type="Gene3D" id="3.40.50.300">
    <property type="entry name" value="P-loop containing nucleotide triphosphate hydrolases"/>
    <property type="match status" value="2"/>
</dbReference>
<dbReference type="PANTHER" id="PTHR42855:SF2">
    <property type="entry name" value="DRUG RESISTANCE ABC TRANSPORTER,ATP-BINDING PROTEIN"/>
    <property type="match status" value="1"/>
</dbReference>
<feature type="domain" description="ABC transporter" evidence="4">
    <location>
        <begin position="2"/>
        <end position="216"/>
    </location>
</feature>
<dbReference type="STRING" id="525898.Sdel_1170"/>
<protein>
    <submittedName>
        <fullName evidence="5">ABC transporter related protein</fullName>
    </submittedName>
</protein>
<dbReference type="RefSeq" id="WP_012856950.1">
    <property type="nucleotide sequence ID" value="NC_013512.1"/>
</dbReference>
<organism evidence="5 6">
    <name type="scientific">Sulfurospirillum deleyianum (strain ATCC 51133 / DSM 6946 / 5175)</name>
    <dbReference type="NCBI Taxonomy" id="525898"/>
    <lineage>
        <taxon>Bacteria</taxon>
        <taxon>Pseudomonadati</taxon>
        <taxon>Campylobacterota</taxon>
        <taxon>Epsilonproteobacteria</taxon>
        <taxon>Campylobacterales</taxon>
        <taxon>Sulfurospirillaceae</taxon>
        <taxon>Sulfurospirillum</taxon>
    </lineage>
</organism>
<dbReference type="GO" id="GO:0005524">
    <property type="term" value="F:ATP binding"/>
    <property type="evidence" value="ECO:0007669"/>
    <property type="project" value="UniProtKB-KW"/>
</dbReference>
<proteinExistence type="predicted"/>
<keyword evidence="1" id="KW-0547">Nucleotide-binding</keyword>
<dbReference type="SUPFAM" id="SSF52540">
    <property type="entry name" value="P-loop containing nucleoside triphosphate hydrolases"/>
    <property type="match status" value="2"/>
</dbReference>
<sequence>MIQVTNLSKHFGEQTLFENISFTLNRGNKIGFVGRNGSGKSTLFKILLGEEEADSGEVFIPKNYTIGTLRQHLHFTHKTVREECASALHGDEAFDVYKIEKMLFGLGFSKEDLEKDPMSFSGGYQIRLNLVKLLATNPSMLLLDEPTNYLDIVSMRWLKTFLKEFKGELILITHDRDFMDAVTTHTMGLRRKSLLLIEGNTHKYYAKLEEDDERYLKTKANLDKKRAELEDFIIRQKAKASKAVMAQSKAKQLEKMGEMDDLEEESSLSFSFNYKKTPAKIILDAQNIGFGYEETKPLFENLSFKLEKGKCLAIIGKNGKGKSTLLNVLAGELALQQGSLSFHPETAIAHFGQTNIQRLNLKHTIIDEIYEVDPLLGITKVRAICGGMMFSGKSAEKEISVLSGGERSRVMLGKIIATPANLLFLDEPTNHLDMYSIEALTEAIQSFEGSTILVTHSEMMLKTLADALIIFHQGKAEFFDGSYEAFLEKIGWEEESENTPKKVAQSDYNETKKLRTKLIQERSSKLSPLKKEIEKCEAKIMHLEEAIKAKNEALIRISSGNDLCELQRLSKELKGDEETLNLLYKQFESLHVKHDALFEAYEEELKNIQN</sequence>